<comment type="caution">
    <text evidence="8">The sequence shown here is derived from an EMBL/GenBank/DDBJ whole genome shotgun (WGS) entry which is preliminary data.</text>
</comment>
<name>A0ABV7IUH3_9SPHN</name>
<dbReference type="Pfam" id="PF07690">
    <property type="entry name" value="MFS_1"/>
    <property type="match status" value="1"/>
</dbReference>
<evidence type="ECO:0000256" key="1">
    <source>
        <dbReference type="ARBA" id="ARBA00004141"/>
    </source>
</evidence>
<feature type="transmembrane region" description="Helical" evidence="6">
    <location>
        <begin position="367"/>
        <end position="391"/>
    </location>
</feature>
<dbReference type="RefSeq" id="WP_379509740.1">
    <property type="nucleotide sequence ID" value="NZ_JBHRTQ010000007.1"/>
</dbReference>
<keyword evidence="3 6" id="KW-0812">Transmembrane</keyword>
<dbReference type="InterPro" id="IPR036259">
    <property type="entry name" value="MFS_trans_sf"/>
</dbReference>
<organism evidence="8 9">
    <name type="scientific">Novosphingobium bradum</name>
    <dbReference type="NCBI Taxonomy" id="1737444"/>
    <lineage>
        <taxon>Bacteria</taxon>
        <taxon>Pseudomonadati</taxon>
        <taxon>Pseudomonadota</taxon>
        <taxon>Alphaproteobacteria</taxon>
        <taxon>Sphingomonadales</taxon>
        <taxon>Sphingomonadaceae</taxon>
        <taxon>Novosphingobium</taxon>
    </lineage>
</organism>
<keyword evidence="4 6" id="KW-1133">Transmembrane helix</keyword>
<dbReference type="EMBL" id="JBHRTQ010000007">
    <property type="protein sequence ID" value="MFC3174383.1"/>
    <property type="molecule type" value="Genomic_DNA"/>
</dbReference>
<dbReference type="InterPro" id="IPR020846">
    <property type="entry name" value="MFS_dom"/>
</dbReference>
<comment type="subcellular location">
    <subcellularLocation>
        <location evidence="1">Membrane</location>
        <topology evidence="1">Multi-pass membrane protein</topology>
    </subcellularLocation>
</comment>
<evidence type="ECO:0000256" key="2">
    <source>
        <dbReference type="ARBA" id="ARBA00022448"/>
    </source>
</evidence>
<feature type="transmembrane region" description="Helical" evidence="6">
    <location>
        <begin position="109"/>
        <end position="131"/>
    </location>
</feature>
<feature type="transmembrane region" description="Helical" evidence="6">
    <location>
        <begin position="464"/>
        <end position="484"/>
    </location>
</feature>
<reference evidence="9" key="1">
    <citation type="journal article" date="2019" name="Int. J. Syst. Evol. Microbiol.">
        <title>The Global Catalogue of Microorganisms (GCM) 10K type strain sequencing project: providing services to taxonomists for standard genome sequencing and annotation.</title>
        <authorList>
            <consortium name="The Broad Institute Genomics Platform"/>
            <consortium name="The Broad Institute Genome Sequencing Center for Infectious Disease"/>
            <person name="Wu L."/>
            <person name="Ma J."/>
        </authorList>
    </citation>
    <scope>NUCLEOTIDE SEQUENCE [LARGE SCALE GENOMIC DNA]</scope>
    <source>
        <strain evidence="9">KCTC 42984</strain>
    </source>
</reference>
<proteinExistence type="predicted"/>
<evidence type="ECO:0000256" key="4">
    <source>
        <dbReference type="ARBA" id="ARBA00022989"/>
    </source>
</evidence>
<dbReference type="Proteomes" id="UP001595604">
    <property type="component" value="Unassembled WGS sequence"/>
</dbReference>
<feature type="transmembrane region" description="Helical" evidence="6">
    <location>
        <begin position="170"/>
        <end position="190"/>
    </location>
</feature>
<evidence type="ECO:0000313" key="9">
    <source>
        <dbReference type="Proteomes" id="UP001595604"/>
    </source>
</evidence>
<feature type="domain" description="Major facilitator superfamily (MFS) profile" evidence="7">
    <location>
        <begin position="42"/>
        <end position="518"/>
    </location>
</feature>
<feature type="transmembrane region" description="Helical" evidence="6">
    <location>
        <begin position="496"/>
        <end position="516"/>
    </location>
</feature>
<protein>
    <submittedName>
        <fullName evidence="8">MFS transporter</fullName>
    </submittedName>
</protein>
<dbReference type="SUPFAM" id="SSF103473">
    <property type="entry name" value="MFS general substrate transporter"/>
    <property type="match status" value="1"/>
</dbReference>
<dbReference type="InterPro" id="IPR044770">
    <property type="entry name" value="MFS_spinster-like"/>
</dbReference>
<dbReference type="PROSITE" id="PS50850">
    <property type="entry name" value="MFS"/>
    <property type="match status" value="1"/>
</dbReference>
<keyword evidence="9" id="KW-1185">Reference proteome</keyword>
<feature type="transmembrane region" description="Helical" evidence="6">
    <location>
        <begin position="296"/>
        <end position="313"/>
    </location>
</feature>
<dbReference type="Gene3D" id="1.20.1250.20">
    <property type="entry name" value="MFS general substrate transporter like domains"/>
    <property type="match status" value="2"/>
</dbReference>
<evidence type="ECO:0000256" key="5">
    <source>
        <dbReference type="ARBA" id="ARBA00023136"/>
    </source>
</evidence>
<evidence type="ECO:0000256" key="6">
    <source>
        <dbReference type="SAM" id="Phobius"/>
    </source>
</evidence>
<gene>
    <name evidence="8" type="ORF">ACFOD9_08970</name>
</gene>
<sequence>MTGQAMPKADHAAAASASPQSLTPPPQIEAFQSRVTPYACWALALLFLTNLFNYIDRHVVAVVATSIARDLHLSDADLGFLMGTAFATLYGIFGVGMGRIADSISRTRLLGSGLIIWSGMTAASGMAFNFVSLASARVGVGIGEAIASPCSQSLISDYFPARNRSLAMGIYLAAAPLGGAAAMVIGGAIMQNWATTCATLPGTLCRLSDWQATFLVMGLPGIILAAIVLALREPRPRRQVLPTRRIVIRELSSTVPPLTFINLFTAGGAQAIRRNLVLIAGIAAVALSIAALTGDWLQWIAIGIGAVSLASWGQLLRMSDRPLYRLTFGSRTAVYAIIGAALTGTFSVTFGAWSMPFAIRELGASKAQIGAFLGFAGLVASVSSALIGGIVNDKWKRRDPRAPVWMALVSMIGPVIPLIVMLQTKSLMTFAVGFFFFQFLALAWTGAFAAYIQDSVLPRMRATAAAIFALVVMLVSLGIGPYAVGKVSQLTGSLTTGVYSLLVLIPLGTPFLIAAARRVGRETPELRAAWAVEAGEDISTL</sequence>
<dbReference type="InterPro" id="IPR011701">
    <property type="entry name" value="MFS"/>
</dbReference>
<dbReference type="PANTHER" id="PTHR23505:SF79">
    <property type="entry name" value="PROTEIN SPINSTER"/>
    <property type="match status" value="1"/>
</dbReference>
<evidence type="ECO:0000256" key="3">
    <source>
        <dbReference type="ARBA" id="ARBA00022692"/>
    </source>
</evidence>
<dbReference type="PANTHER" id="PTHR23505">
    <property type="entry name" value="SPINSTER"/>
    <property type="match status" value="1"/>
</dbReference>
<keyword evidence="5 6" id="KW-0472">Membrane</keyword>
<accession>A0ABV7IUH3</accession>
<evidence type="ECO:0000259" key="7">
    <source>
        <dbReference type="PROSITE" id="PS50850"/>
    </source>
</evidence>
<feature type="transmembrane region" description="Helical" evidence="6">
    <location>
        <begin position="403"/>
        <end position="422"/>
    </location>
</feature>
<feature type="transmembrane region" description="Helical" evidence="6">
    <location>
        <begin position="272"/>
        <end position="290"/>
    </location>
</feature>
<evidence type="ECO:0000313" key="8">
    <source>
        <dbReference type="EMBL" id="MFC3174383.1"/>
    </source>
</evidence>
<keyword evidence="2" id="KW-0813">Transport</keyword>
<feature type="transmembrane region" description="Helical" evidence="6">
    <location>
        <begin position="428"/>
        <end position="452"/>
    </location>
</feature>
<feature type="transmembrane region" description="Helical" evidence="6">
    <location>
        <begin position="210"/>
        <end position="231"/>
    </location>
</feature>
<feature type="transmembrane region" description="Helical" evidence="6">
    <location>
        <begin position="76"/>
        <end position="97"/>
    </location>
</feature>
<feature type="transmembrane region" description="Helical" evidence="6">
    <location>
        <begin position="333"/>
        <end position="355"/>
    </location>
</feature>